<feature type="transmembrane region" description="Helical" evidence="6">
    <location>
        <begin position="156"/>
        <end position="174"/>
    </location>
</feature>
<feature type="compositionally biased region" description="Basic and acidic residues" evidence="5">
    <location>
        <begin position="22"/>
        <end position="40"/>
    </location>
</feature>
<dbReference type="AlphaFoldDB" id="A0AAN6Q2Y6"/>
<protein>
    <submittedName>
        <fullName evidence="8">General substrate transporter</fullName>
    </submittedName>
</protein>
<keyword evidence="4 6" id="KW-0472">Membrane</keyword>
<feature type="transmembrane region" description="Helical" evidence="6">
    <location>
        <begin position="483"/>
        <end position="500"/>
    </location>
</feature>
<evidence type="ECO:0000256" key="3">
    <source>
        <dbReference type="ARBA" id="ARBA00022989"/>
    </source>
</evidence>
<organism evidence="8 9">
    <name type="scientific">Parathielavia hyrcaniae</name>
    <dbReference type="NCBI Taxonomy" id="113614"/>
    <lineage>
        <taxon>Eukaryota</taxon>
        <taxon>Fungi</taxon>
        <taxon>Dikarya</taxon>
        <taxon>Ascomycota</taxon>
        <taxon>Pezizomycotina</taxon>
        <taxon>Sordariomycetes</taxon>
        <taxon>Sordariomycetidae</taxon>
        <taxon>Sordariales</taxon>
        <taxon>Chaetomiaceae</taxon>
        <taxon>Parathielavia</taxon>
    </lineage>
</organism>
<dbReference type="PROSITE" id="PS50850">
    <property type="entry name" value="MFS"/>
    <property type="match status" value="1"/>
</dbReference>
<dbReference type="PANTHER" id="PTHR23507:SF1">
    <property type="entry name" value="FI18259P1-RELATED"/>
    <property type="match status" value="1"/>
</dbReference>
<feature type="transmembrane region" description="Helical" evidence="6">
    <location>
        <begin position="385"/>
        <end position="402"/>
    </location>
</feature>
<dbReference type="Gene3D" id="1.20.1250.20">
    <property type="entry name" value="MFS general substrate transporter like domains"/>
    <property type="match status" value="1"/>
</dbReference>
<feature type="transmembrane region" description="Helical" evidence="6">
    <location>
        <begin position="62"/>
        <end position="82"/>
    </location>
</feature>
<accession>A0AAN6Q2Y6</accession>
<feature type="transmembrane region" description="Helical" evidence="6">
    <location>
        <begin position="408"/>
        <end position="433"/>
    </location>
</feature>
<evidence type="ECO:0000256" key="5">
    <source>
        <dbReference type="SAM" id="MobiDB-lite"/>
    </source>
</evidence>
<reference evidence="8" key="2">
    <citation type="submission" date="2023-05" db="EMBL/GenBank/DDBJ databases">
        <authorList>
            <consortium name="Lawrence Berkeley National Laboratory"/>
            <person name="Steindorff A."/>
            <person name="Hensen N."/>
            <person name="Bonometti L."/>
            <person name="Westerberg I."/>
            <person name="Brannstrom I.O."/>
            <person name="Guillou S."/>
            <person name="Cros-Aarteil S."/>
            <person name="Calhoun S."/>
            <person name="Haridas S."/>
            <person name="Kuo A."/>
            <person name="Mondo S."/>
            <person name="Pangilinan J."/>
            <person name="Riley R."/>
            <person name="Labutti K."/>
            <person name="Andreopoulos B."/>
            <person name="Lipzen A."/>
            <person name="Chen C."/>
            <person name="Yanf M."/>
            <person name="Daum C."/>
            <person name="Ng V."/>
            <person name="Clum A."/>
            <person name="Ohm R."/>
            <person name="Martin F."/>
            <person name="Silar P."/>
            <person name="Natvig D."/>
            <person name="Lalanne C."/>
            <person name="Gautier V."/>
            <person name="Ament-Velasquez S.L."/>
            <person name="Kruys A."/>
            <person name="Hutchinson M.I."/>
            <person name="Powell A.J."/>
            <person name="Barry K."/>
            <person name="Miller A.N."/>
            <person name="Grigoriev I.V."/>
            <person name="Debuchy R."/>
            <person name="Gladieux P."/>
            <person name="Thoren M.H."/>
            <person name="Johannesson H."/>
        </authorList>
    </citation>
    <scope>NUCLEOTIDE SEQUENCE</scope>
    <source>
        <strain evidence="8">CBS 757.83</strain>
    </source>
</reference>
<feature type="transmembrane region" description="Helical" evidence="6">
    <location>
        <begin position="119"/>
        <end position="144"/>
    </location>
</feature>
<keyword evidence="2 6" id="KW-0812">Transmembrane</keyword>
<evidence type="ECO:0000313" key="8">
    <source>
        <dbReference type="EMBL" id="KAK4101299.1"/>
    </source>
</evidence>
<evidence type="ECO:0000256" key="6">
    <source>
        <dbReference type="SAM" id="Phobius"/>
    </source>
</evidence>
<dbReference type="PANTHER" id="PTHR23507">
    <property type="entry name" value="ZGC:174356"/>
    <property type="match status" value="1"/>
</dbReference>
<dbReference type="EMBL" id="MU863636">
    <property type="protein sequence ID" value="KAK4101299.1"/>
    <property type="molecule type" value="Genomic_DNA"/>
</dbReference>
<feature type="transmembrane region" description="Helical" evidence="6">
    <location>
        <begin position="180"/>
        <end position="198"/>
    </location>
</feature>
<feature type="transmembrane region" description="Helical" evidence="6">
    <location>
        <begin position="309"/>
        <end position="327"/>
    </location>
</feature>
<proteinExistence type="predicted"/>
<feature type="region of interest" description="Disordered" evidence="5">
    <location>
        <begin position="510"/>
        <end position="529"/>
    </location>
</feature>
<sequence>MDARELDGDAIEGEPLLAAEQDSERDSIDTVRRTDPDSGHNQRHGRLQGFAARFQAKKRRTIIILLTLLMFTLVTSGMLILLPVFRLMEDAVCHEHYGKPRTEPIEERLCKVDGVQKELAYLGGISAMLNSVIGLIATLPYGVLADRIGRKPSFTLAYVGIVFVFAWGPLMVVLGNHVRLAMLGSLFFLIGGGIPVAMNSLNAMVSDISSEADRAPGFLSLSFGAVSGTLIGPFTAGLLMENLGPWFPVILVYCITPFVFLLLLFLPETLPIKLRDATDDQEERSLSDRLRGELKELAVSLTLLKDRNIALTLPAFLLQPVLFAASTSTVSQHISTYFGWSLAQTSYLLSPLTVLHLVIIVILPKSTSFLTNPSGRFRLSVFSKDLLLTRLSLLFIFAGMFIEGLSRGIVLFLVGLTVGAFGSSYGALCRSITTGYVEPQQTSRLYALISMLETGSALLGGPVLAVCFNVGLSKKGLWSGLPWFYVATLVLIPLACLAFLRAPKEKVVVPDSDGEENGDLGYQSAEEPV</sequence>
<dbReference type="Proteomes" id="UP001305647">
    <property type="component" value="Unassembled WGS sequence"/>
</dbReference>
<feature type="transmembrane region" description="Helical" evidence="6">
    <location>
        <begin position="218"/>
        <end position="240"/>
    </location>
</feature>
<name>A0AAN6Q2Y6_9PEZI</name>
<evidence type="ECO:0000256" key="2">
    <source>
        <dbReference type="ARBA" id="ARBA00022692"/>
    </source>
</evidence>
<feature type="transmembrane region" description="Helical" evidence="6">
    <location>
        <begin position="445"/>
        <end position="471"/>
    </location>
</feature>
<evidence type="ECO:0000313" key="9">
    <source>
        <dbReference type="Proteomes" id="UP001305647"/>
    </source>
</evidence>
<feature type="transmembrane region" description="Helical" evidence="6">
    <location>
        <begin position="246"/>
        <end position="266"/>
    </location>
</feature>
<feature type="region of interest" description="Disordered" evidence="5">
    <location>
        <begin position="1"/>
        <end position="44"/>
    </location>
</feature>
<gene>
    <name evidence="8" type="ORF">N658DRAFT_70995</name>
</gene>
<dbReference type="CDD" id="cd06174">
    <property type="entry name" value="MFS"/>
    <property type="match status" value="1"/>
</dbReference>
<reference evidence="8" key="1">
    <citation type="journal article" date="2023" name="Mol. Phylogenet. Evol.">
        <title>Genome-scale phylogeny and comparative genomics of the fungal order Sordariales.</title>
        <authorList>
            <person name="Hensen N."/>
            <person name="Bonometti L."/>
            <person name="Westerberg I."/>
            <person name="Brannstrom I.O."/>
            <person name="Guillou S."/>
            <person name="Cros-Aarteil S."/>
            <person name="Calhoun S."/>
            <person name="Haridas S."/>
            <person name="Kuo A."/>
            <person name="Mondo S."/>
            <person name="Pangilinan J."/>
            <person name="Riley R."/>
            <person name="LaButti K."/>
            <person name="Andreopoulos B."/>
            <person name="Lipzen A."/>
            <person name="Chen C."/>
            <person name="Yan M."/>
            <person name="Daum C."/>
            <person name="Ng V."/>
            <person name="Clum A."/>
            <person name="Steindorff A."/>
            <person name="Ohm R.A."/>
            <person name="Martin F."/>
            <person name="Silar P."/>
            <person name="Natvig D.O."/>
            <person name="Lalanne C."/>
            <person name="Gautier V."/>
            <person name="Ament-Velasquez S.L."/>
            <person name="Kruys A."/>
            <person name="Hutchinson M.I."/>
            <person name="Powell A.J."/>
            <person name="Barry K."/>
            <person name="Miller A.N."/>
            <person name="Grigoriev I.V."/>
            <person name="Debuchy R."/>
            <person name="Gladieux P."/>
            <person name="Hiltunen Thoren M."/>
            <person name="Johannesson H."/>
        </authorList>
    </citation>
    <scope>NUCLEOTIDE SEQUENCE</scope>
    <source>
        <strain evidence="8">CBS 757.83</strain>
    </source>
</reference>
<dbReference type="InterPro" id="IPR036259">
    <property type="entry name" value="MFS_trans_sf"/>
</dbReference>
<dbReference type="SUPFAM" id="SSF103473">
    <property type="entry name" value="MFS general substrate transporter"/>
    <property type="match status" value="1"/>
</dbReference>
<dbReference type="GO" id="GO:0016020">
    <property type="term" value="C:membrane"/>
    <property type="evidence" value="ECO:0007669"/>
    <property type="project" value="UniProtKB-SubCell"/>
</dbReference>
<evidence type="ECO:0000259" key="7">
    <source>
        <dbReference type="PROSITE" id="PS50850"/>
    </source>
</evidence>
<keyword evidence="9" id="KW-1185">Reference proteome</keyword>
<dbReference type="InterPro" id="IPR020846">
    <property type="entry name" value="MFS_dom"/>
</dbReference>
<dbReference type="GO" id="GO:0022857">
    <property type="term" value="F:transmembrane transporter activity"/>
    <property type="evidence" value="ECO:0007669"/>
    <property type="project" value="InterPro"/>
</dbReference>
<dbReference type="Pfam" id="PF07690">
    <property type="entry name" value="MFS_1"/>
    <property type="match status" value="1"/>
</dbReference>
<feature type="domain" description="Major facilitator superfamily (MFS) profile" evidence="7">
    <location>
        <begin position="62"/>
        <end position="506"/>
    </location>
</feature>
<evidence type="ECO:0000256" key="1">
    <source>
        <dbReference type="ARBA" id="ARBA00004141"/>
    </source>
</evidence>
<comment type="subcellular location">
    <subcellularLocation>
        <location evidence="1">Membrane</location>
        <topology evidence="1">Multi-pass membrane protein</topology>
    </subcellularLocation>
</comment>
<comment type="caution">
    <text evidence="8">The sequence shown here is derived from an EMBL/GenBank/DDBJ whole genome shotgun (WGS) entry which is preliminary data.</text>
</comment>
<feature type="transmembrane region" description="Helical" evidence="6">
    <location>
        <begin position="347"/>
        <end position="364"/>
    </location>
</feature>
<evidence type="ECO:0000256" key="4">
    <source>
        <dbReference type="ARBA" id="ARBA00023136"/>
    </source>
</evidence>
<dbReference type="InterPro" id="IPR011701">
    <property type="entry name" value="MFS"/>
</dbReference>
<keyword evidence="3 6" id="KW-1133">Transmembrane helix</keyword>